<reference evidence="1" key="1">
    <citation type="journal article" date="2020" name="Nature">
        <title>Giant virus diversity and host interactions through global metagenomics.</title>
        <authorList>
            <person name="Schulz F."/>
            <person name="Roux S."/>
            <person name="Paez-Espino D."/>
            <person name="Jungbluth S."/>
            <person name="Walsh D.A."/>
            <person name="Denef V.J."/>
            <person name="McMahon K.D."/>
            <person name="Konstantinidis K.T."/>
            <person name="Eloe-Fadrosh E.A."/>
            <person name="Kyrpides N.C."/>
            <person name="Woyke T."/>
        </authorList>
    </citation>
    <scope>NUCLEOTIDE SEQUENCE</scope>
    <source>
        <strain evidence="1">GVMAG-M-3300023174-182</strain>
    </source>
</reference>
<dbReference type="EMBL" id="MN739618">
    <property type="protein sequence ID" value="QHT16244.1"/>
    <property type="molecule type" value="Genomic_DNA"/>
</dbReference>
<evidence type="ECO:0008006" key="2">
    <source>
        <dbReference type="Google" id="ProtNLM"/>
    </source>
</evidence>
<sequence length="210" mass="24182">MDKYDKYYSDLINIWKSGGPNGGPGGWAGYYYGIFSKVIKDNNFKTCVEVGIGYGFHAKEILDNTHVEKLYLVDPMCYYPNDAFADDVLKYGGFEKLVKNIKNHLNEYNERYTWYRCPSLSVTNEQIPDESIDAIFIDGDHSYEAVSKDLPFWWNKLKKGGWLLGDDYNSCHPGTQKAVDEFAVKNDLKVEFLSKPESIQPGYPIYKFIK</sequence>
<dbReference type="InterPro" id="IPR029063">
    <property type="entry name" value="SAM-dependent_MTases_sf"/>
</dbReference>
<dbReference type="Pfam" id="PF13578">
    <property type="entry name" value="Methyltransf_24"/>
    <property type="match status" value="1"/>
</dbReference>
<proteinExistence type="predicted"/>
<name>A0A6C0DIZ9_9ZZZZ</name>
<dbReference type="Gene3D" id="3.40.50.150">
    <property type="entry name" value="Vaccinia Virus protein VP39"/>
    <property type="match status" value="1"/>
</dbReference>
<organism evidence="1">
    <name type="scientific">viral metagenome</name>
    <dbReference type="NCBI Taxonomy" id="1070528"/>
    <lineage>
        <taxon>unclassified sequences</taxon>
        <taxon>metagenomes</taxon>
        <taxon>organismal metagenomes</taxon>
    </lineage>
</organism>
<dbReference type="SUPFAM" id="SSF53335">
    <property type="entry name" value="S-adenosyl-L-methionine-dependent methyltransferases"/>
    <property type="match status" value="1"/>
</dbReference>
<accession>A0A6C0DIZ9</accession>
<evidence type="ECO:0000313" key="1">
    <source>
        <dbReference type="EMBL" id="QHT16244.1"/>
    </source>
</evidence>
<protein>
    <recommendedName>
        <fullName evidence="2">Methyltransferase</fullName>
    </recommendedName>
</protein>
<dbReference type="AlphaFoldDB" id="A0A6C0DIZ9"/>